<dbReference type="InterPro" id="IPR058594">
    <property type="entry name" value="PB1-like_dom_pln"/>
</dbReference>
<accession>A0AAW2CXE0</accession>
<dbReference type="PANTHER" id="PTHR31973">
    <property type="entry name" value="POLYPROTEIN, PUTATIVE-RELATED"/>
    <property type="match status" value="1"/>
</dbReference>
<evidence type="ECO:0000256" key="3">
    <source>
        <dbReference type="ARBA" id="ARBA00022833"/>
    </source>
</evidence>
<keyword evidence="8" id="KW-1185">Reference proteome</keyword>
<organism evidence="7 8">
    <name type="scientific">Lithocarpus litseifolius</name>
    <dbReference type="NCBI Taxonomy" id="425828"/>
    <lineage>
        <taxon>Eukaryota</taxon>
        <taxon>Viridiplantae</taxon>
        <taxon>Streptophyta</taxon>
        <taxon>Embryophyta</taxon>
        <taxon>Tracheophyta</taxon>
        <taxon>Spermatophyta</taxon>
        <taxon>Magnoliopsida</taxon>
        <taxon>eudicotyledons</taxon>
        <taxon>Gunneridae</taxon>
        <taxon>Pentapetalae</taxon>
        <taxon>rosids</taxon>
        <taxon>fabids</taxon>
        <taxon>Fagales</taxon>
        <taxon>Fagaceae</taxon>
        <taxon>Lithocarpus</taxon>
    </lineage>
</organism>
<dbReference type="PROSITE" id="PS50966">
    <property type="entry name" value="ZF_SWIM"/>
    <property type="match status" value="1"/>
</dbReference>
<evidence type="ECO:0000313" key="7">
    <source>
        <dbReference type="EMBL" id="KAL0002744.1"/>
    </source>
</evidence>
<feature type="compositionally biased region" description="Polar residues" evidence="5">
    <location>
        <begin position="822"/>
        <end position="839"/>
    </location>
</feature>
<feature type="region of interest" description="Disordered" evidence="5">
    <location>
        <begin position="747"/>
        <end position="779"/>
    </location>
</feature>
<comment type="caution">
    <text evidence="7">The sequence shown here is derived from an EMBL/GenBank/DDBJ whole genome shotgun (WGS) entry which is preliminary data.</text>
</comment>
<dbReference type="GO" id="GO:0008270">
    <property type="term" value="F:zinc ion binding"/>
    <property type="evidence" value="ECO:0007669"/>
    <property type="project" value="UniProtKB-KW"/>
</dbReference>
<evidence type="ECO:0000256" key="4">
    <source>
        <dbReference type="PROSITE-ProRule" id="PRU00325"/>
    </source>
</evidence>
<evidence type="ECO:0000256" key="2">
    <source>
        <dbReference type="ARBA" id="ARBA00022771"/>
    </source>
</evidence>
<gene>
    <name evidence="7" type="ORF">SO802_016525</name>
</gene>
<evidence type="ECO:0000256" key="1">
    <source>
        <dbReference type="ARBA" id="ARBA00022723"/>
    </source>
</evidence>
<feature type="region of interest" description="Disordered" evidence="5">
    <location>
        <begin position="194"/>
        <end position="214"/>
    </location>
</feature>
<proteinExistence type="predicted"/>
<sequence>MDDFDFTITLYYWGKIRNNPYRYEGGEIKIYEDNNSDEMSLVEIWNKAKIFGYGENDVFMYRVPTMPFAGGLKPLENDVDVMNMVKCIKGYNEVEVYVMFLDDYENAIGNEGDEEDGDNEGGNLDEGDKVDGNVSEEDSAHKVHFGCSESDDDDMFAQYISSGEITSKVKGLPNEALCLRKDKQVKLKEGRKGKASACGVSPSRVGGSGVDPSGVGQSEVGASGVGPSGIDARGVGPTWVDASGVNPSASALVAFGADRDEDKWESETSASLVSSSDDETRPRYPQYHPPEYFSEVQFELEMQFATKKDVMDAIKLYSIFKGVPVKFKKNDKVRVRVKCTDRCPFELYCGKMKDEDTWIVKKLNPEHNCGRRFKNRFASSNWLGKHLVDDVRSDPNVKMSVIKDRVVNKFKVHISRYQASRAKAACRPFIGVDGCHLKGEYPGQILTAVGKDGNNGVYPIAFAVVEAETKDSWTWFMKRLLDDIGSLRDEGWTFMSDQQKGLTQMFDELMPGVDHRFCVRHLYNNFSKDYKGKLLKDRMWAAARATNMSEFQFEMGKIKKLNIKAWEWLVGKEPRFWTRAAFRRYPRCDALTNNRCENFNSQILEYRDKPIITMLEEIRLHLMAYYIKKKEKITRYHGPICPRIQNKLETEKINSTDWVPVWCGDSNESKFEVSKLPDKYVVDIKQRTCSCGSWDLTGIPCAHSIAALGYMGHTIEDYVHHCYSMESLTQTYGSCIYPISGPKLWPRSDRETILPPKKIRQGGRPKKKRKKELGELNNPYKMKRRIGHVKCSQCGTVGHNKRRCNPATQASKQLRVREPNVTAHSLENQDHGTSSSHVEPTNKAAPPPQTSKEAYASQHSQKIPVRKRNVTTQRQPTPQCEGVHQSQPASQVGPNEVTRNSSFGVSVETMAAASQTPDWEVKTFFADLESLKQWGLCFSFRWSPAFVLVNVHNMAVMASSAPIHYQWP</sequence>
<evidence type="ECO:0000259" key="6">
    <source>
        <dbReference type="PROSITE" id="PS50966"/>
    </source>
</evidence>
<evidence type="ECO:0000313" key="8">
    <source>
        <dbReference type="Proteomes" id="UP001459277"/>
    </source>
</evidence>
<feature type="compositionally biased region" description="Low complexity" evidence="5">
    <location>
        <begin position="199"/>
        <end position="214"/>
    </location>
</feature>
<feature type="domain" description="SWIM-type" evidence="6">
    <location>
        <begin position="680"/>
        <end position="712"/>
    </location>
</feature>
<keyword evidence="2 4" id="KW-0863">Zinc-finger</keyword>
<dbReference type="AlphaFoldDB" id="A0AAW2CXE0"/>
<protein>
    <recommendedName>
        <fullName evidence="6">SWIM-type domain-containing protein</fullName>
    </recommendedName>
</protein>
<reference evidence="7 8" key="1">
    <citation type="submission" date="2024-01" db="EMBL/GenBank/DDBJ databases">
        <title>A telomere-to-telomere, gap-free genome of sweet tea (Lithocarpus litseifolius).</title>
        <authorList>
            <person name="Zhou J."/>
        </authorList>
    </citation>
    <scope>NUCLEOTIDE SEQUENCE [LARGE SCALE GENOMIC DNA]</scope>
    <source>
        <strain evidence="7">Zhou-2022a</strain>
        <tissue evidence="7">Leaf</tissue>
    </source>
</reference>
<feature type="compositionally biased region" description="Acidic residues" evidence="5">
    <location>
        <begin position="111"/>
        <end position="125"/>
    </location>
</feature>
<dbReference type="PANTHER" id="PTHR31973:SF187">
    <property type="entry name" value="MUTATOR TRANSPOSASE MUDRA PROTEIN"/>
    <property type="match status" value="1"/>
</dbReference>
<dbReference type="InterPro" id="IPR006564">
    <property type="entry name" value="Znf_PMZ"/>
</dbReference>
<dbReference type="Pfam" id="PF10551">
    <property type="entry name" value="MULE"/>
    <property type="match status" value="1"/>
</dbReference>
<dbReference type="InterPro" id="IPR007527">
    <property type="entry name" value="Znf_SWIM"/>
</dbReference>
<keyword evidence="3" id="KW-0862">Zinc</keyword>
<evidence type="ECO:0000256" key="5">
    <source>
        <dbReference type="SAM" id="MobiDB-lite"/>
    </source>
</evidence>
<keyword evidence="1" id="KW-0479">Metal-binding</keyword>
<name>A0AAW2CXE0_9ROSI</name>
<dbReference type="Proteomes" id="UP001459277">
    <property type="component" value="Unassembled WGS sequence"/>
</dbReference>
<feature type="region of interest" description="Disordered" evidence="5">
    <location>
        <begin position="109"/>
        <end position="141"/>
    </location>
</feature>
<dbReference type="InterPro" id="IPR018289">
    <property type="entry name" value="MULE_transposase_dom"/>
</dbReference>
<dbReference type="Pfam" id="PF26130">
    <property type="entry name" value="PB1-like"/>
    <property type="match status" value="1"/>
</dbReference>
<dbReference type="SMART" id="SM00575">
    <property type="entry name" value="ZnF_PMZ"/>
    <property type="match status" value="1"/>
</dbReference>
<dbReference type="EMBL" id="JAZDWU010000005">
    <property type="protein sequence ID" value="KAL0002744.1"/>
    <property type="molecule type" value="Genomic_DNA"/>
</dbReference>
<feature type="compositionally biased region" description="Polar residues" evidence="5">
    <location>
        <begin position="870"/>
        <end position="897"/>
    </location>
</feature>
<feature type="compositionally biased region" description="Basic residues" evidence="5">
    <location>
        <begin position="757"/>
        <end position="771"/>
    </location>
</feature>
<dbReference type="Pfam" id="PF04434">
    <property type="entry name" value="SWIM"/>
    <property type="match status" value="1"/>
</dbReference>
<feature type="region of interest" description="Disordered" evidence="5">
    <location>
        <begin position="797"/>
        <end position="897"/>
    </location>
</feature>